<comment type="caution">
    <text evidence="7">The sequence shown here is derived from an EMBL/GenBank/DDBJ whole genome shotgun (WGS) entry which is preliminary data.</text>
</comment>
<keyword evidence="3" id="KW-0375">Hydrogen ion transport</keyword>
<dbReference type="STRING" id="1618573.UT19_C0016G0014"/>
<comment type="subcellular location">
    <subcellularLocation>
        <location evidence="1">Membrane</location>
    </subcellularLocation>
</comment>
<dbReference type="Proteomes" id="UP000034932">
    <property type="component" value="Unassembled WGS sequence"/>
</dbReference>
<gene>
    <name evidence="7" type="ORF">UT19_C0016G0014</name>
</gene>
<name>A0A0G0PV77_9BACT</name>
<accession>A0A0G0PV77</accession>
<protein>
    <submittedName>
        <fullName evidence="7">Uncharacterized protein</fullName>
    </submittedName>
</protein>
<evidence type="ECO:0000313" key="8">
    <source>
        <dbReference type="Proteomes" id="UP000034932"/>
    </source>
</evidence>
<evidence type="ECO:0000256" key="1">
    <source>
        <dbReference type="ARBA" id="ARBA00004370"/>
    </source>
</evidence>
<dbReference type="GO" id="GO:0046933">
    <property type="term" value="F:proton-transporting ATP synthase activity, rotational mechanism"/>
    <property type="evidence" value="ECO:0007669"/>
    <property type="project" value="InterPro"/>
</dbReference>
<evidence type="ECO:0000256" key="6">
    <source>
        <dbReference type="ARBA" id="ARBA00023310"/>
    </source>
</evidence>
<keyword evidence="6" id="KW-0066">ATP synthesis</keyword>
<keyword evidence="5" id="KW-0472">Membrane</keyword>
<evidence type="ECO:0000313" key="7">
    <source>
        <dbReference type="EMBL" id="KKQ93201.1"/>
    </source>
</evidence>
<sequence>MYEVFIDRIKTNEDKERLLEEIEVLLTGIYEDKGYALDSLLQTGVRSWVSSYIREEFSKSGVNRESFLRGLEKELRGLKDVYLTIAFEPTQDQIDTMASFLKQEIGSSIILNLSYDPQIIGGVQIIYEGLFRDFSFNRIFEKEFEEDREEILKKLAQNE</sequence>
<dbReference type="AlphaFoldDB" id="A0A0G0PV77"/>
<organism evidence="7 8">
    <name type="scientific">Candidatus Woesebacteria bacterium GW2011_GWB1_39_10b</name>
    <dbReference type="NCBI Taxonomy" id="1618573"/>
    <lineage>
        <taxon>Bacteria</taxon>
        <taxon>Candidatus Woeseibacteriota</taxon>
    </lineage>
</organism>
<dbReference type="GO" id="GO:0016020">
    <property type="term" value="C:membrane"/>
    <property type="evidence" value="ECO:0007669"/>
    <property type="project" value="UniProtKB-SubCell"/>
</dbReference>
<evidence type="ECO:0000256" key="5">
    <source>
        <dbReference type="ARBA" id="ARBA00023136"/>
    </source>
</evidence>
<evidence type="ECO:0000256" key="3">
    <source>
        <dbReference type="ARBA" id="ARBA00022781"/>
    </source>
</evidence>
<dbReference type="Pfam" id="PF00213">
    <property type="entry name" value="OSCP"/>
    <property type="match status" value="1"/>
</dbReference>
<evidence type="ECO:0000256" key="2">
    <source>
        <dbReference type="ARBA" id="ARBA00022448"/>
    </source>
</evidence>
<dbReference type="EMBL" id="LBVW01000016">
    <property type="protein sequence ID" value="KKQ93201.1"/>
    <property type="molecule type" value="Genomic_DNA"/>
</dbReference>
<reference evidence="7 8" key="1">
    <citation type="journal article" date="2015" name="Nature">
        <title>rRNA introns, odd ribosomes, and small enigmatic genomes across a large radiation of phyla.</title>
        <authorList>
            <person name="Brown C.T."/>
            <person name="Hug L.A."/>
            <person name="Thomas B.C."/>
            <person name="Sharon I."/>
            <person name="Castelle C.J."/>
            <person name="Singh A."/>
            <person name="Wilkins M.J."/>
            <person name="Williams K.H."/>
            <person name="Banfield J.F."/>
        </authorList>
    </citation>
    <scope>NUCLEOTIDE SEQUENCE [LARGE SCALE GENOMIC DNA]</scope>
</reference>
<keyword evidence="2" id="KW-0813">Transport</keyword>
<proteinExistence type="predicted"/>
<dbReference type="InterPro" id="IPR000711">
    <property type="entry name" value="ATPase_OSCP/dsu"/>
</dbReference>
<evidence type="ECO:0000256" key="4">
    <source>
        <dbReference type="ARBA" id="ARBA00023065"/>
    </source>
</evidence>
<keyword evidence="4" id="KW-0406">Ion transport</keyword>